<accession>A0A3M0CR38</accession>
<dbReference type="FunCoup" id="A0A3M0CR38">
    <property type="interactions" value="578"/>
</dbReference>
<feature type="binding site" evidence="7">
    <location>
        <position position="450"/>
    </location>
    <ligand>
        <name>meso-2,6-diaminopimelate</name>
        <dbReference type="ChEBI" id="CHEBI:57791"/>
    </ligand>
</feature>
<evidence type="ECO:0000256" key="7">
    <source>
        <dbReference type="HAMAP-Rule" id="MF_00208"/>
    </source>
</evidence>
<evidence type="ECO:0000259" key="10">
    <source>
        <dbReference type="Pfam" id="PF02875"/>
    </source>
</evidence>
<dbReference type="InterPro" id="IPR035911">
    <property type="entry name" value="MurE/MurF_N"/>
</dbReference>
<feature type="domain" description="Mur ligase central" evidence="11">
    <location>
        <begin position="102"/>
        <end position="306"/>
    </location>
</feature>
<feature type="binding site" evidence="7">
    <location>
        <position position="454"/>
    </location>
    <ligand>
        <name>meso-2,6-diaminopimelate</name>
        <dbReference type="ChEBI" id="CHEBI:57791"/>
    </ligand>
</feature>
<gene>
    <name evidence="7" type="primary">murE</name>
    <name evidence="12" type="ORF">BXY39_0510</name>
</gene>
<feature type="binding site" evidence="7">
    <location>
        <position position="181"/>
    </location>
    <ligand>
        <name>UDP-N-acetyl-alpha-D-muramoyl-L-alanyl-D-glutamate</name>
        <dbReference type="ChEBI" id="CHEBI:83900"/>
    </ligand>
</feature>
<evidence type="ECO:0000313" key="12">
    <source>
        <dbReference type="EMBL" id="RMB12021.1"/>
    </source>
</evidence>
<dbReference type="SUPFAM" id="SSF53244">
    <property type="entry name" value="MurD-like peptide ligases, peptide-binding domain"/>
    <property type="match status" value="1"/>
</dbReference>
<evidence type="ECO:0000256" key="6">
    <source>
        <dbReference type="ARBA" id="ARBA00023316"/>
    </source>
</evidence>
<comment type="caution">
    <text evidence="7">Lacks conserved residue(s) required for the propagation of feature annotation.</text>
</comment>
<dbReference type="NCBIfam" id="NF001124">
    <property type="entry name" value="PRK00139.1-2"/>
    <property type="match status" value="1"/>
</dbReference>
<dbReference type="Proteomes" id="UP000271227">
    <property type="component" value="Unassembled WGS sequence"/>
</dbReference>
<keyword evidence="13" id="KW-1185">Reference proteome</keyword>
<feature type="binding site" evidence="7">
    <location>
        <position position="179"/>
    </location>
    <ligand>
        <name>UDP-N-acetyl-alpha-D-muramoyl-L-alanyl-D-glutamate</name>
        <dbReference type="ChEBI" id="CHEBI:83900"/>
    </ligand>
</feature>
<dbReference type="InParanoid" id="A0A3M0CR38"/>
<feature type="binding site" evidence="7">
    <location>
        <position position="378"/>
    </location>
    <ligand>
        <name>meso-2,6-diaminopimelate</name>
        <dbReference type="ChEBI" id="CHEBI:57791"/>
    </ligand>
</feature>
<name>A0A3M0CR38_9PROT</name>
<dbReference type="Pfam" id="PF08245">
    <property type="entry name" value="Mur_ligase_M"/>
    <property type="match status" value="1"/>
</dbReference>
<dbReference type="InterPro" id="IPR013221">
    <property type="entry name" value="Mur_ligase_cen"/>
</dbReference>
<keyword evidence="7" id="KW-0067">ATP-binding</keyword>
<comment type="function">
    <text evidence="7">Catalyzes the addition of meso-diaminopimelic acid to the nucleotide precursor UDP-N-acetylmuramoyl-L-alanyl-D-glutamate (UMAG) in the biosynthesis of bacterial cell-wall peptidoglycan.</text>
</comment>
<proteinExistence type="inferred from homology"/>
<evidence type="ECO:0000256" key="1">
    <source>
        <dbReference type="ARBA" id="ARBA00005898"/>
    </source>
</evidence>
<comment type="subcellular location">
    <subcellularLocation>
        <location evidence="7 8">Cytoplasm</location>
    </subcellularLocation>
</comment>
<dbReference type="Gene3D" id="3.90.190.20">
    <property type="entry name" value="Mur ligase, C-terminal domain"/>
    <property type="match status" value="1"/>
</dbReference>
<dbReference type="Pfam" id="PF02875">
    <property type="entry name" value="Mur_ligase_C"/>
    <property type="match status" value="1"/>
</dbReference>
<dbReference type="GO" id="GO:0009252">
    <property type="term" value="P:peptidoglycan biosynthetic process"/>
    <property type="evidence" value="ECO:0007669"/>
    <property type="project" value="UniProtKB-UniRule"/>
</dbReference>
<dbReference type="InterPro" id="IPR005761">
    <property type="entry name" value="UDP-N-AcMur-Glu-dNH2Pim_ligase"/>
</dbReference>
<keyword evidence="5 7" id="KW-0131">Cell cycle</keyword>
<dbReference type="RefSeq" id="WP_245998945.1">
    <property type="nucleotide sequence ID" value="NZ_REFR01000009.1"/>
</dbReference>
<keyword evidence="7" id="KW-0460">Magnesium</keyword>
<evidence type="ECO:0000256" key="4">
    <source>
        <dbReference type="ARBA" id="ARBA00022984"/>
    </source>
</evidence>
<dbReference type="PANTHER" id="PTHR23135">
    <property type="entry name" value="MUR LIGASE FAMILY MEMBER"/>
    <property type="match status" value="1"/>
</dbReference>
<sequence length="496" mass="51451">MRLTDLLGLASDTVQDPEIRGLTADSRSVRPGDLFAALPGVQADGRDFIPQAVAAGASVVLAPQGTDVPPGVVLIEARNPRRRYAELAARFFGPQPKTQIAVTGTNGKTSTVEFVRQIWQDAGCEAASVGTLGVVSGPLSRPGGLTTPDPARLHEMLHDLAMAGVDHVALEASSHGLDQHRLDGVSLSAAAFTNLTRDHLDYHKTERNYLFAKARLIGELLSPGQPAVIHLGTPAGLVMEDLAWGRGLATLTVGRDDRADLRLVDQTASPDGQCLSVAFEGRLYQVDLPLIGTFQADNVLVAAGLAIATGTAPDAAFAALGRLQGVPGRMQYLGSTGSGGSVFVDYAHTPDGLAAVLSAARAHHPARLHVVFGCGGDRDPGKRSEMGAAAAGLADCVYVTDDNPRSENAAAIRDEIMAACPDAANIGDRKAATQAAVEALKAGDILIVAGKGHEEGQIIGDTVRPYSDIETVACLLGMASGPVRHGVRHGGEGNGL</sequence>
<feature type="modified residue" description="N6-carboxylysine" evidence="7">
    <location>
        <position position="213"/>
    </location>
</feature>
<evidence type="ECO:0000259" key="9">
    <source>
        <dbReference type="Pfam" id="PF01225"/>
    </source>
</evidence>
<dbReference type="InterPro" id="IPR036565">
    <property type="entry name" value="Mur-like_cat_sf"/>
</dbReference>
<keyword evidence="7" id="KW-0963">Cytoplasm</keyword>
<dbReference type="GO" id="GO:0008360">
    <property type="term" value="P:regulation of cell shape"/>
    <property type="evidence" value="ECO:0007669"/>
    <property type="project" value="UniProtKB-KW"/>
</dbReference>
<dbReference type="GO" id="GO:0000287">
    <property type="term" value="F:magnesium ion binding"/>
    <property type="evidence" value="ECO:0007669"/>
    <property type="project" value="UniProtKB-UniRule"/>
</dbReference>
<dbReference type="EC" id="6.3.2.13" evidence="7"/>
<feature type="binding site" evidence="7">
    <location>
        <begin position="402"/>
        <end position="405"/>
    </location>
    <ligand>
        <name>meso-2,6-diaminopimelate</name>
        <dbReference type="ChEBI" id="CHEBI:57791"/>
    </ligand>
</feature>
<feature type="binding site" evidence="7">
    <location>
        <position position="173"/>
    </location>
    <ligand>
        <name>UDP-N-acetyl-alpha-D-muramoyl-L-alanyl-D-glutamate</name>
        <dbReference type="ChEBI" id="CHEBI:83900"/>
    </ligand>
</feature>
<dbReference type="GO" id="GO:0005737">
    <property type="term" value="C:cytoplasm"/>
    <property type="evidence" value="ECO:0007669"/>
    <property type="project" value="UniProtKB-SubCell"/>
</dbReference>
<evidence type="ECO:0000256" key="2">
    <source>
        <dbReference type="ARBA" id="ARBA00022618"/>
    </source>
</evidence>
<dbReference type="NCBIfam" id="TIGR01085">
    <property type="entry name" value="murE"/>
    <property type="match status" value="1"/>
</dbReference>
<keyword evidence="4 7" id="KW-0573">Peptidoglycan synthesis</keyword>
<keyword evidence="6 7" id="KW-0961">Cell wall biogenesis/degradation</keyword>
<feature type="domain" description="Mur ligase N-terminal catalytic" evidence="9">
    <location>
        <begin position="18"/>
        <end position="73"/>
    </location>
</feature>
<evidence type="ECO:0000256" key="5">
    <source>
        <dbReference type="ARBA" id="ARBA00023306"/>
    </source>
</evidence>
<comment type="cofactor">
    <cofactor evidence="7">
        <name>Mg(2+)</name>
        <dbReference type="ChEBI" id="CHEBI:18420"/>
    </cofactor>
</comment>
<dbReference type="GO" id="GO:0008765">
    <property type="term" value="F:UDP-N-acetylmuramoylalanyl-D-glutamate-2,6-diaminopimelate ligase activity"/>
    <property type="evidence" value="ECO:0007669"/>
    <property type="project" value="UniProtKB-UniRule"/>
</dbReference>
<feature type="short sequence motif" description="Meso-diaminopimelate recognition motif" evidence="7">
    <location>
        <begin position="402"/>
        <end position="405"/>
    </location>
</feature>
<feature type="domain" description="Mur ligase C-terminal" evidence="10">
    <location>
        <begin position="328"/>
        <end position="452"/>
    </location>
</feature>
<organism evidence="12 13">
    <name type="scientific">Eilatimonas milleporae</name>
    <dbReference type="NCBI Taxonomy" id="911205"/>
    <lineage>
        <taxon>Bacteria</taxon>
        <taxon>Pseudomonadati</taxon>
        <taxon>Pseudomonadota</taxon>
        <taxon>Alphaproteobacteria</taxon>
        <taxon>Kordiimonadales</taxon>
        <taxon>Kordiimonadaceae</taxon>
        <taxon>Eilatimonas</taxon>
    </lineage>
</organism>
<evidence type="ECO:0000259" key="11">
    <source>
        <dbReference type="Pfam" id="PF08245"/>
    </source>
</evidence>
<evidence type="ECO:0000256" key="3">
    <source>
        <dbReference type="ARBA" id="ARBA00022960"/>
    </source>
</evidence>
<feature type="binding site" evidence="7">
    <location>
        <begin position="146"/>
        <end position="147"/>
    </location>
    <ligand>
        <name>UDP-N-acetyl-alpha-D-muramoyl-L-alanyl-D-glutamate</name>
        <dbReference type="ChEBI" id="CHEBI:83900"/>
    </ligand>
</feature>
<evidence type="ECO:0000313" key="13">
    <source>
        <dbReference type="Proteomes" id="UP000271227"/>
    </source>
</evidence>
<dbReference type="Gene3D" id="3.40.1390.10">
    <property type="entry name" value="MurE/MurF, N-terminal domain"/>
    <property type="match status" value="1"/>
</dbReference>
<dbReference type="NCBIfam" id="NF001126">
    <property type="entry name" value="PRK00139.1-4"/>
    <property type="match status" value="1"/>
</dbReference>
<feature type="binding site" evidence="7">
    <location>
        <position position="26"/>
    </location>
    <ligand>
        <name>UDP-N-acetyl-alpha-D-muramoyl-L-alanyl-D-glutamate</name>
        <dbReference type="ChEBI" id="CHEBI:83900"/>
    </ligand>
</feature>
<keyword evidence="2 7" id="KW-0132">Cell division</keyword>
<protein>
    <recommendedName>
        <fullName evidence="7">UDP-N-acetylmuramoyl-L-alanyl-D-glutamate--2,6-diaminopimelate ligase</fullName>
        <ecNumber evidence="7">6.3.2.13</ecNumber>
    </recommendedName>
    <alternativeName>
        <fullName evidence="7">Meso-A2pm-adding enzyme</fullName>
    </alternativeName>
    <alternativeName>
        <fullName evidence="7">Meso-diaminopimelate-adding enzyme</fullName>
    </alternativeName>
    <alternativeName>
        <fullName evidence="7">UDP-MurNAc-L-Ala-D-Glu:meso-diaminopimelate ligase</fullName>
    </alternativeName>
    <alternativeName>
        <fullName evidence="7">UDP-MurNAc-tripeptide synthetase</fullName>
    </alternativeName>
    <alternativeName>
        <fullName evidence="7">UDP-N-acetylmuramyl-tripeptide synthetase</fullName>
    </alternativeName>
</protein>
<dbReference type="SUPFAM" id="SSF63418">
    <property type="entry name" value="MurE/MurF N-terminal domain"/>
    <property type="match status" value="1"/>
</dbReference>
<dbReference type="AlphaFoldDB" id="A0A3M0CR38"/>
<dbReference type="InterPro" id="IPR036615">
    <property type="entry name" value="Mur_ligase_C_dom_sf"/>
</dbReference>
<dbReference type="SUPFAM" id="SSF53623">
    <property type="entry name" value="MurD-like peptide ligases, catalytic domain"/>
    <property type="match status" value="1"/>
</dbReference>
<dbReference type="Gene3D" id="3.40.1190.10">
    <property type="entry name" value="Mur-like, catalytic domain"/>
    <property type="match status" value="1"/>
</dbReference>
<reference evidence="12 13" key="1">
    <citation type="submission" date="2018-10" db="EMBL/GenBank/DDBJ databases">
        <title>Genomic Encyclopedia of Archaeal and Bacterial Type Strains, Phase II (KMG-II): from individual species to whole genera.</title>
        <authorList>
            <person name="Goeker M."/>
        </authorList>
    </citation>
    <scope>NUCLEOTIDE SEQUENCE [LARGE SCALE GENOMIC DNA]</scope>
    <source>
        <strain evidence="12 13">DSM 25217</strain>
    </source>
</reference>
<dbReference type="GO" id="GO:0005524">
    <property type="term" value="F:ATP binding"/>
    <property type="evidence" value="ECO:0007669"/>
    <property type="project" value="UniProtKB-UniRule"/>
</dbReference>
<dbReference type="EMBL" id="REFR01000009">
    <property type="protein sequence ID" value="RMB12021.1"/>
    <property type="molecule type" value="Genomic_DNA"/>
</dbReference>
<dbReference type="Pfam" id="PF01225">
    <property type="entry name" value="Mur_ligase"/>
    <property type="match status" value="1"/>
</dbReference>
<comment type="PTM">
    <text evidence="7">Carboxylation is probably crucial for Mg(2+) binding and, consequently, for the gamma-phosphate positioning of ATP.</text>
</comment>
<comment type="catalytic activity">
    <reaction evidence="7">
        <text>UDP-N-acetyl-alpha-D-muramoyl-L-alanyl-D-glutamate + meso-2,6-diaminopimelate + ATP = UDP-N-acetyl-alpha-D-muramoyl-L-alanyl-gamma-D-glutamyl-meso-2,6-diaminopimelate + ADP + phosphate + H(+)</text>
        <dbReference type="Rhea" id="RHEA:23676"/>
        <dbReference type="ChEBI" id="CHEBI:15378"/>
        <dbReference type="ChEBI" id="CHEBI:30616"/>
        <dbReference type="ChEBI" id="CHEBI:43474"/>
        <dbReference type="ChEBI" id="CHEBI:57791"/>
        <dbReference type="ChEBI" id="CHEBI:83900"/>
        <dbReference type="ChEBI" id="CHEBI:83905"/>
        <dbReference type="ChEBI" id="CHEBI:456216"/>
        <dbReference type="EC" id="6.3.2.13"/>
    </reaction>
</comment>
<comment type="pathway">
    <text evidence="7 8">Cell wall biogenesis; peptidoglycan biosynthesis.</text>
</comment>
<keyword evidence="7" id="KW-0547">Nucleotide-binding</keyword>
<comment type="similarity">
    <text evidence="1 7">Belongs to the MurCDEF family. MurE subfamily.</text>
</comment>
<keyword evidence="7 12" id="KW-0436">Ligase</keyword>
<dbReference type="InterPro" id="IPR004101">
    <property type="entry name" value="Mur_ligase_C"/>
</dbReference>
<dbReference type="HAMAP" id="MF_00208">
    <property type="entry name" value="MurE"/>
    <property type="match status" value="1"/>
</dbReference>
<dbReference type="UniPathway" id="UPA00219"/>
<feature type="binding site" evidence="7">
    <location>
        <begin position="104"/>
        <end position="110"/>
    </location>
    <ligand>
        <name>ATP</name>
        <dbReference type="ChEBI" id="CHEBI:30616"/>
    </ligand>
</feature>
<keyword evidence="3 7" id="KW-0133">Cell shape</keyword>
<dbReference type="PANTHER" id="PTHR23135:SF4">
    <property type="entry name" value="UDP-N-ACETYLMURAMOYL-L-ALANYL-D-GLUTAMATE--2,6-DIAMINOPIMELATE LIGASE MURE HOMOLOG, CHLOROPLASTIC"/>
    <property type="match status" value="1"/>
</dbReference>
<evidence type="ECO:0000256" key="8">
    <source>
        <dbReference type="RuleBase" id="RU004135"/>
    </source>
</evidence>
<dbReference type="GO" id="GO:0071555">
    <property type="term" value="P:cell wall organization"/>
    <property type="evidence" value="ECO:0007669"/>
    <property type="project" value="UniProtKB-KW"/>
</dbReference>
<dbReference type="GO" id="GO:0051301">
    <property type="term" value="P:cell division"/>
    <property type="evidence" value="ECO:0007669"/>
    <property type="project" value="UniProtKB-KW"/>
</dbReference>
<comment type="caution">
    <text evidence="12">The sequence shown here is derived from an EMBL/GenBank/DDBJ whole genome shotgun (WGS) entry which is preliminary data.</text>
</comment>
<dbReference type="InterPro" id="IPR000713">
    <property type="entry name" value="Mur_ligase_N"/>
</dbReference>